<evidence type="ECO:0000256" key="2">
    <source>
        <dbReference type="ARBA" id="ARBA00023015"/>
    </source>
</evidence>
<dbReference type="Pfam" id="PF03466">
    <property type="entry name" value="LysR_substrate"/>
    <property type="match status" value="1"/>
</dbReference>
<comment type="caution">
    <text evidence="6">The sequence shown here is derived from an EMBL/GenBank/DDBJ whole genome shotgun (WGS) entry which is preliminary data.</text>
</comment>
<proteinExistence type="inferred from homology"/>
<dbReference type="Gene3D" id="1.10.10.10">
    <property type="entry name" value="Winged helix-like DNA-binding domain superfamily/Winged helix DNA-binding domain"/>
    <property type="match status" value="1"/>
</dbReference>
<dbReference type="EMBL" id="BAABIS010000001">
    <property type="protein sequence ID" value="GAA4844398.1"/>
    <property type="molecule type" value="Genomic_DNA"/>
</dbReference>
<evidence type="ECO:0000259" key="5">
    <source>
        <dbReference type="PROSITE" id="PS50931"/>
    </source>
</evidence>
<sequence>MLLMEILDGMDPHQLRTFVTVARLASFSDAARELGYTQSAVSQQIAALEGDVGAALLERRPVRATAAGERLLEHAGPLLLRLDAARADVRRLAGATGGRVVLGAAGVTVTARVAGALAAVRERYPRAEVTITQVARAEVAARVATGAVDVGLVDGVAAPSDPLALGDAGPLRTVAVAEEPLAVLMPVGHPLARRAGLALADLADARWLDAPDVAMELDRLRAAAGAGAGFRAAARYEGGEVRGLLALVAAGHGLALVPLPAAGGDGIAAVPLRTPRLVHRTELVHGALPEGPVALLVETLTGR</sequence>
<evidence type="ECO:0000256" key="4">
    <source>
        <dbReference type="ARBA" id="ARBA00023163"/>
    </source>
</evidence>
<dbReference type="Pfam" id="PF00126">
    <property type="entry name" value="HTH_1"/>
    <property type="match status" value="1"/>
</dbReference>
<dbReference type="Proteomes" id="UP001501752">
    <property type="component" value="Unassembled WGS sequence"/>
</dbReference>
<keyword evidence="4" id="KW-0804">Transcription</keyword>
<dbReference type="PANTHER" id="PTHR30346">
    <property type="entry name" value="TRANSCRIPTIONAL DUAL REGULATOR HCAR-RELATED"/>
    <property type="match status" value="1"/>
</dbReference>
<accession>A0ABP9DN42</accession>
<evidence type="ECO:0000313" key="6">
    <source>
        <dbReference type="EMBL" id="GAA4844398.1"/>
    </source>
</evidence>
<keyword evidence="2" id="KW-0805">Transcription regulation</keyword>
<dbReference type="SUPFAM" id="SSF53850">
    <property type="entry name" value="Periplasmic binding protein-like II"/>
    <property type="match status" value="1"/>
</dbReference>
<organism evidence="6 7">
    <name type="scientific">Kitasatospora terrestris</name>
    <dbReference type="NCBI Taxonomy" id="258051"/>
    <lineage>
        <taxon>Bacteria</taxon>
        <taxon>Bacillati</taxon>
        <taxon>Actinomycetota</taxon>
        <taxon>Actinomycetes</taxon>
        <taxon>Kitasatosporales</taxon>
        <taxon>Streptomycetaceae</taxon>
        <taxon>Kitasatospora</taxon>
    </lineage>
</organism>
<dbReference type="InterPro" id="IPR036390">
    <property type="entry name" value="WH_DNA-bd_sf"/>
</dbReference>
<dbReference type="PANTHER" id="PTHR30346:SF29">
    <property type="entry name" value="LYSR SUBSTRATE-BINDING"/>
    <property type="match status" value="1"/>
</dbReference>
<protein>
    <recommendedName>
        <fullName evidence="5">HTH lysR-type domain-containing protein</fullName>
    </recommendedName>
</protein>
<evidence type="ECO:0000256" key="3">
    <source>
        <dbReference type="ARBA" id="ARBA00023125"/>
    </source>
</evidence>
<feature type="domain" description="HTH lysR-type" evidence="5">
    <location>
        <begin position="10"/>
        <end position="65"/>
    </location>
</feature>
<comment type="similarity">
    <text evidence="1">Belongs to the LysR transcriptional regulatory family.</text>
</comment>
<name>A0ABP9DN42_9ACTN</name>
<dbReference type="SUPFAM" id="SSF46785">
    <property type="entry name" value="Winged helix' DNA-binding domain"/>
    <property type="match status" value="1"/>
</dbReference>
<dbReference type="CDD" id="cd05466">
    <property type="entry name" value="PBP2_LTTR_substrate"/>
    <property type="match status" value="1"/>
</dbReference>
<gene>
    <name evidence="6" type="ORF">GCM10023235_20970</name>
</gene>
<evidence type="ECO:0000256" key="1">
    <source>
        <dbReference type="ARBA" id="ARBA00009437"/>
    </source>
</evidence>
<dbReference type="InterPro" id="IPR005119">
    <property type="entry name" value="LysR_subst-bd"/>
</dbReference>
<keyword evidence="3" id="KW-0238">DNA-binding</keyword>
<reference evidence="7" key="1">
    <citation type="journal article" date="2019" name="Int. J. Syst. Evol. Microbiol.">
        <title>The Global Catalogue of Microorganisms (GCM) 10K type strain sequencing project: providing services to taxonomists for standard genome sequencing and annotation.</title>
        <authorList>
            <consortium name="The Broad Institute Genomics Platform"/>
            <consortium name="The Broad Institute Genome Sequencing Center for Infectious Disease"/>
            <person name="Wu L."/>
            <person name="Ma J."/>
        </authorList>
    </citation>
    <scope>NUCLEOTIDE SEQUENCE [LARGE SCALE GENOMIC DNA]</scope>
    <source>
        <strain evidence="7">JCM 13006</strain>
    </source>
</reference>
<dbReference type="Gene3D" id="3.40.190.290">
    <property type="match status" value="1"/>
</dbReference>
<keyword evidence="7" id="KW-1185">Reference proteome</keyword>
<dbReference type="PRINTS" id="PR00039">
    <property type="entry name" value="HTHLYSR"/>
</dbReference>
<dbReference type="InterPro" id="IPR036388">
    <property type="entry name" value="WH-like_DNA-bd_sf"/>
</dbReference>
<dbReference type="InterPro" id="IPR000847">
    <property type="entry name" value="LysR_HTH_N"/>
</dbReference>
<evidence type="ECO:0000313" key="7">
    <source>
        <dbReference type="Proteomes" id="UP001501752"/>
    </source>
</evidence>
<dbReference type="PROSITE" id="PS50931">
    <property type="entry name" value="HTH_LYSR"/>
    <property type="match status" value="1"/>
</dbReference>